<protein>
    <recommendedName>
        <fullName evidence="4">Mediator of RNA polymerase II transcription subunit 21</fullName>
    </recommendedName>
</protein>
<evidence type="ECO:0008006" key="4">
    <source>
        <dbReference type="Google" id="ProtNLM"/>
    </source>
</evidence>
<reference evidence="2 3" key="1">
    <citation type="submission" date="2021-12" db="EMBL/GenBank/DDBJ databases">
        <title>High titer production of polyol ester of fatty acids by Rhodotorula paludigena BS15 towards product separation-free biomass refinery.</title>
        <authorList>
            <person name="Mano J."/>
            <person name="Ono H."/>
            <person name="Tanaka T."/>
            <person name="Naito K."/>
            <person name="Sushida H."/>
            <person name="Ike M."/>
            <person name="Tokuyasu K."/>
            <person name="Kitaoka M."/>
        </authorList>
    </citation>
    <scope>NUCLEOTIDE SEQUENCE [LARGE SCALE GENOMIC DNA]</scope>
    <source>
        <strain evidence="2 3">BS15</strain>
    </source>
</reference>
<evidence type="ECO:0000313" key="3">
    <source>
        <dbReference type="Proteomes" id="UP001342314"/>
    </source>
</evidence>
<comment type="caution">
    <text evidence="2">The sequence shown here is derived from an EMBL/GenBank/DDBJ whole genome shotgun (WGS) entry which is preliminary data.</text>
</comment>
<feature type="region of interest" description="Disordered" evidence="1">
    <location>
        <begin position="189"/>
        <end position="237"/>
    </location>
</feature>
<organism evidence="2 3">
    <name type="scientific">Rhodotorula paludigena</name>
    <dbReference type="NCBI Taxonomy" id="86838"/>
    <lineage>
        <taxon>Eukaryota</taxon>
        <taxon>Fungi</taxon>
        <taxon>Dikarya</taxon>
        <taxon>Basidiomycota</taxon>
        <taxon>Pucciniomycotina</taxon>
        <taxon>Microbotryomycetes</taxon>
        <taxon>Sporidiobolales</taxon>
        <taxon>Sporidiobolaceae</taxon>
        <taxon>Rhodotorula</taxon>
    </lineage>
</organism>
<dbReference type="EMBL" id="BQKY01000013">
    <property type="protein sequence ID" value="GJN93357.1"/>
    <property type="molecule type" value="Genomic_DNA"/>
</dbReference>
<accession>A0AAV5GVI0</accession>
<evidence type="ECO:0000256" key="1">
    <source>
        <dbReference type="SAM" id="MobiDB-lite"/>
    </source>
</evidence>
<dbReference type="Proteomes" id="UP001342314">
    <property type="component" value="Unassembled WGS sequence"/>
</dbReference>
<feature type="region of interest" description="Disordered" evidence="1">
    <location>
        <begin position="124"/>
        <end position="145"/>
    </location>
</feature>
<evidence type="ECO:0000313" key="2">
    <source>
        <dbReference type="EMBL" id="GJN93357.1"/>
    </source>
</evidence>
<keyword evidence="3" id="KW-1185">Reference proteome</keyword>
<gene>
    <name evidence="2" type="ORF">Rhopal_006410-T1</name>
</gene>
<sequence length="237" mass="25546">MEKPALLDMTNALSGAMLAFVNARLDSFNSTPFSSPPTQDDLDWASRLDDALAMAIRSEELIDPQPVYDNLKQNKAACDAAAAAFGQAQPDADAGTMAATVAPANNPILALLAAKIDRVDHDRRVAQEKRDKEQEKRDKEQKERDEKLDALIKDVGDMKKVLKKIKAYTKMDLTGKKVIHGKLNRLLASQAGPDKLSDDNVDDPTLWLDPPDSSDDDDGAAADPGLAPCVAAPVGNV</sequence>
<proteinExistence type="predicted"/>
<name>A0AAV5GVI0_9BASI</name>
<dbReference type="AlphaFoldDB" id="A0AAV5GVI0"/>